<comment type="subcellular location">
    <subcellularLocation>
        <location evidence="2">Membrane</location>
        <topology evidence="2">Multi-pass membrane protein</topology>
    </subcellularLocation>
</comment>
<keyword evidence="6 13" id="KW-0812">Transmembrane</keyword>
<feature type="transmembrane region" description="Helical" evidence="13">
    <location>
        <begin position="153"/>
        <end position="172"/>
    </location>
</feature>
<evidence type="ECO:0000256" key="9">
    <source>
        <dbReference type="ARBA" id="ARBA00022840"/>
    </source>
</evidence>
<dbReference type="OrthoDB" id="8583694at2"/>
<evidence type="ECO:0000313" key="17">
    <source>
        <dbReference type="Proteomes" id="UP000000383"/>
    </source>
</evidence>
<evidence type="ECO:0000256" key="1">
    <source>
        <dbReference type="ARBA" id="ARBA00000085"/>
    </source>
</evidence>
<dbReference type="GO" id="GO:0005886">
    <property type="term" value="C:plasma membrane"/>
    <property type="evidence" value="ECO:0007669"/>
    <property type="project" value="TreeGrafter"/>
</dbReference>
<dbReference type="CDD" id="cd00082">
    <property type="entry name" value="HisKA"/>
    <property type="match status" value="1"/>
</dbReference>
<keyword evidence="12 13" id="KW-0472">Membrane</keyword>
<protein>
    <recommendedName>
        <fullName evidence="3">histidine kinase</fullName>
        <ecNumber evidence="3">2.7.13.3</ecNumber>
    </recommendedName>
</protein>
<dbReference type="PROSITE" id="PS50109">
    <property type="entry name" value="HIS_KIN"/>
    <property type="match status" value="1"/>
</dbReference>
<dbReference type="Gene3D" id="1.20.5.1040">
    <property type="entry name" value="Sensor protein qsec"/>
    <property type="match status" value="1"/>
</dbReference>
<dbReference type="Pfam" id="PF02518">
    <property type="entry name" value="HATPase_c"/>
    <property type="match status" value="1"/>
</dbReference>
<feature type="domain" description="Histidine kinase" evidence="14">
    <location>
        <begin position="233"/>
        <end position="445"/>
    </location>
</feature>
<dbReference type="STRING" id="666681.M301_0068"/>
<dbReference type="Gene3D" id="3.30.565.10">
    <property type="entry name" value="Histidine kinase-like ATPase, C-terminal domain"/>
    <property type="match status" value="1"/>
</dbReference>
<dbReference type="HOGENOM" id="CLU_000445_89_37_4"/>
<keyword evidence="17" id="KW-1185">Reference proteome</keyword>
<evidence type="ECO:0000259" key="15">
    <source>
        <dbReference type="PROSITE" id="PS50885"/>
    </source>
</evidence>
<dbReference type="InterPro" id="IPR004358">
    <property type="entry name" value="Sig_transdc_His_kin-like_C"/>
</dbReference>
<gene>
    <name evidence="16" type="ordered locus">M301_0068</name>
</gene>
<evidence type="ECO:0000256" key="10">
    <source>
        <dbReference type="ARBA" id="ARBA00022989"/>
    </source>
</evidence>
<keyword evidence="10 13" id="KW-1133">Transmembrane helix</keyword>
<dbReference type="SUPFAM" id="SSF47384">
    <property type="entry name" value="Homodimeric domain of signal transducing histidine kinase"/>
    <property type="match status" value="1"/>
</dbReference>
<keyword evidence="8 16" id="KW-0418">Kinase</keyword>
<dbReference type="PANTHER" id="PTHR45436">
    <property type="entry name" value="SENSOR HISTIDINE KINASE YKOH"/>
    <property type="match status" value="1"/>
</dbReference>
<dbReference type="FunFam" id="1.10.287.130:FF:000035">
    <property type="entry name" value="Two-component sensor histidine kinase"/>
    <property type="match status" value="1"/>
</dbReference>
<dbReference type="PANTHER" id="PTHR45436:SF14">
    <property type="entry name" value="SENSOR PROTEIN QSEC"/>
    <property type="match status" value="1"/>
</dbReference>
<dbReference type="SMART" id="SM00387">
    <property type="entry name" value="HATPase_c"/>
    <property type="match status" value="1"/>
</dbReference>
<evidence type="ECO:0000256" key="2">
    <source>
        <dbReference type="ARBA" id="ARBA00004141"/>
    </source>
</evidence>
<dbReference type="Gene3D" id="1.10.287.130">
    <property type="match status" value="1"/>
</dbReference>
<dbReference type="RefSeq" id="WP_013146773.1">
    <property type="nucleotide sequence ID" value="NC_014207.1"/>
</dbReference>
<evidence type="ECO:0000256" key="4">
    <source>
        <dbReference type="ARBA" id="ARBA00022553"/>
    </source>
</evidence>
<evidence type="ECO:0000256" key="3">
    <source>
        <dbReference type="ARBA" id="ARBA00012438"/>
    </source>
</evidence>
<dbReference type="PRINTS" id="PR00344">
    <property type="entry name" value="BCTRLSENSOR"/>
</dbReference>
<feature type="domain" description="HAMP" evidence="15">
    <location>
        <begin position="173"/>
        <end position="225"/>
    </location>
</feature>
<evidence type="ECO:0000256" key="8">
    <source>
        <dbReference type="ARBA" id="ARBA00022777"/>
    </source>
</evidence>
<evidence type="ECO:0000259" key="14">
    <source>
        <dbReference type="PROSITE" id="PS50109"/>
    </source>
</evidence>
<comment type="catalytic activity">
    <reaction evidence="1">
        <text>ATP + protein L-histidine = ADP + protein N-phospho-L-histidine.</text>
        <dbReference type="EC" id="2.7.13.3"/>
    </reaction>
</comment>
<dbReference type="InterPro" id="IPR003594">
    <property type="entry name" value="HATPase_dom"/>
</dbReference>
<keyword evidence="4" id="KW-0597">Phosphoprotein</keyword>
<dbReference type="SMART" id="SM00388">
    <property type="entry name" value="HisKA"/>
    <property type="match status" value="1"/>
</dbReference>
<keyword evidence="5" id="KW-0808">Transferase</keyword>
<sequence precursor="true">MSMKSLRLRLVLLLSVGLGVAWLVAAWFTHLESREEINRLFDAQLAQSAQVLLGTTRHEIHERIEHGEDEIQVSHEYEQKLAFQIWDEHDLLLRSTTAPTTAMTAKGGYSNTIISGQPLRVFTRWDTNHEFMIQVAQPLAGRESLARHITIRMLIPTLAALPVLALLIWFGISTGLRPLQRLKHEVTERAAKQLEPLAMMDVPDEVLPLVKSLNELFARLEYAFEGERRFTADAAHELRTPLAALKIQAQVALRSTNKAERNAALENVLHGVDRATRLVEQLLTLARIDPEAAAAGFKQVDLQGLAATAMANLEPLARAKHIEMLLEEGQTCYMFGDDVQLGLLLRNLLDNAIRYSPAGGLVSIKVTHINGVHLEVRDTGPGIPEVEREQVLQRFYRISGSGEEGSGLGLSIVRRIVELHGARLELTDSESGQGLLVRVIWPNPQPDATDHLL</sequence>
<dbReference type="Pfam" id="PF00512">
    <property type="entry name" value="HisKA"/>
    <property type="match status" value="1"/>
</dbReference>
<dbReference type="InterPro" id="IPR036890">
    <property type="entry name" value="HATPase_C_sf"/>
</dbReference>
<dbReference type="GO" id="GO:0000155">
    <property type="term" value="F:phosphorelay sensor kinase activity"/>
    <property type="evidence" value="ECO:0007669"/>
    <property type="project" value="InterPro"/>
</dbReference>
<name>D7DK71_METV0</name>
<reference evidence="17" key="1">
    <citation type="submission" date="2010-05" db="EMBL/GenBank/DDBJ databases">
        <title>Complete sequence of Methylotenera sp. 301.</title>
        <authorList>
            <person name="Lucas S."/>
            <person name="Copeland A."/>
            <person name="Lapidus A."/>
            <person name="Cheng J.-F."/>
            <person name="Bruce D."/>
            <person name="Goodwin L."/>
            <person name="Pitluck S."/>
            <person name="Clum A."/>
            <person name="Land M."/>
            <person name="Hauser L."/>
            <person name="Kyrpides N."/>
            <person name="Ivanova N."/>
            <person name="Chistoservova L."/>
            <person name="Kalyuzhnaya M."/>
            <person name="Woyke T."/>
        </authorList>
    </citation>
    <scope>NUCLEOTIDE SEQUENCE [LARGE SCALE GENOMIC DNA]</scope>
    <source>
        <strain evidence="17">301</strain>
    </source>
</reference>
<keyword evidence="7" id="KW-0547">Nucleotide-binding</keyword>
<dbReference type="GO" id="GO:0005524">
    <property type="term" value="F:ATP binding"/>
    <property type="evidence" value="ECO:0007669"/>
    <property type="project" value="UniProtKB-KW"/>
</dbReference>
<dbReference type="InterPro" id="IPR003660">
    <property type="entry name" value="HAMP_dom"/>
</dbReference>
<dbReference type="InterPro" id="IPR005467">
    <property type="entry name" value="His_kinase_dom"/>
</dbReference>
<dbReference type="PROSITE" id="PS50885">
    <property type="entry name" value="HAMP"/>
    <property type="match status" value="1"/>
</dbReference>
<dbReference type="AlphaFoldDB" id="D7DK71"/>
<dbReference type="InterPro" id="IPR036097">
    <property type="entry name" value="HisK_dim/P_sf"/>
</dbReference>
<dbReference type="KEGG" id="meh:M301_0068"/>
<accession>D7DK71</accession>
<evidence type="ECO:0000313" key="16">
    <source>
        <dbReference type="EMBL" id="ADI28456.1"/>
    </source>
</evidence>
<keyword evidence="11" id="KW-0902">Two-component regulatory system</keyword>
<dbReference type="SUPFAM" id="SSF55874">
    <property type="entry name" value="ATPase domain of HSP90 chaperone/DNA topoisomerase II/histidine kinase"/>
    <property type="match status" value="1"/>
</dbReference>
<evidence type="ECO:0000256" key="11">
    <source>
        <dbReference type="ARBA" id="ARBA00023012"/>
    </source>
</evidence>
<dbReference type="eggNOG" id="COG2205">
    <property type="taxonomic scope" value="Bacteria"/>
</dbReference>
<dbReference type="EC" id="2.7.13.3" evidence="3"/>
<evidence type="ECO:0000256" key="6">
    <source>
        <dbReference type="ARBA" id="ARBA00022692"/>
    </source>
</evidence>
<organism evidence="16 17">
    <name type="scientific">Methylotenera versatilis (strain 301)</name>
    <dbReference type="NCBI Taxonomy" id="666681"/>
    <lineage>
        <taxon>Bacteria</taxon>
        <taxon>Pseudomonadati</taxon>
        <taxon>Pseudomonadota</taxon>
        <taxon>Betaproteobacteria</taxon>
        <taxon>Nitrosomonadales</taxon>
        <taxon>Methylophilaceae</taxon>
        <taxon>Methylotenera</taxon>
    </lineage>
</organism>
<reference evidence="16 17" key="2">
    <citation type="journal article" date="2011" name="J. Bacteriol.">
        <title>Genomes of three methylotrophs from a single niche uncover genetic and metabolic divergence of Methylophilaceae.</title>
        <authorList>
            <person name="Lapidus A."/>
            <person name="Clum A."/>
            <person name="Labutti K."/>
            <person name="Kaluzhnaya M.G."/>
            <person name="Lim S."/>
            <person name="Beck D.A."/>
            <person name="Glavina Del Rio T."/>
            <person name="Nolan M."/>
            <person name="Mavromatis K."/>
            <person name="Huntemann M."/>
            <person name="Lucas S."/>
            <person name="Lidstrom M.E."/>
            <person name="Ivanova N."/>
            <person name="Chistoserdova L."/>
        </authorList>
    </citation>
    <scope>NUCLEOTIDE SEQUENCE [LARGE SCALE GENOMIC DNA]</scope>
    <source>
        <strain evidence="16 17">301</strain>
    </source>
</reference>
<evidence type="ECO:0000256" key="7">
    <source>
        <dbReference type="ARBA" id="ARBA00022741"/>
    </source>
</evidence>
<evidence type="ECO:0000256" key="13">
    <source>
        <dbReference type="SAM" id="Phobius"/>
    </source>
</evidence>
<dbReference type="InterPro" id="IPR050428">
    <property type="entry name" value="TCS_sensor_his_kinase"/>
</dbReference>
<keyword evidence="9" id="KW-0067">ATP-binding</keyword>
<dbReference type="InterPro" id="IPR003661">
    <property type="entry name" value="HisK_dim/P_dom"/>
</dbReference>
<dbReference type="Pfam" id="PF08521">
    <property type="entry name" value="2CSK_N"/>
    <property type="match status" value="1"/>
</dbReference>
<dbReference type="Proteomes" id="UP000000383">
    <property type="component" value="Chromosome"/>
</dbReference>
<evidence type="ECO:0000256" key="12">
    <source>
        <dbReference type="ARBA" id="ARBA00023136"/>
    </source>
</evidence>
<evidence type="ECO:0000256" key="5">
    <source>
        <dbReference type="ARBA" id="ARBA00022679"/>
    </source>
</evidence>
<proteinExistence type="predicted"/>
<dbReference type="InterPro" id="IPR013727">
    <property type="entry name" value="2CSK_N"/>
</dbReference>
<dbReference type="EMBL" id="CP002056">
    <property type="protein sequence ID" value="ADI28456.1"/>
    <property type="molecule type" value="Genomic_DNA"/>
</dbReference>